<keyword evidence="2" id="KW-1185">Reference proteome</keyword>
<dbReference type="Proteomes" id="UP001233999">
    <property type="component" value="Unassembled WGS sequence"/>
</dbReference>
<reference evidence="1" key="2">
    <citation type="submission" date="2023-05" db="EMBL/GenBank/DDBJ databases">
        <authorList>
            <person name="Fouks B."/>
        </authorList>
    </citation>
    <scope>NUCLEOTIDE SEQUENCE</scope>
    <source>
        <strain evidence="1">Stay&amp;Tobe</strain>
        <tissue evidence="1">Testes</tissue>
    </source>
</reference>
<evidence type="ECO:0000313" key="2">
    <source>
        <dbReference type="Proteomes" id="UP001233999"/>
    </source>
</evidence>
<sequence>TKPVDNLATSIFKVHYNLCLHCKMEDITNMKMDYNIREGFWSTYPVFTFELILDPSETFEKHEEPGLNDDQLAENTLDLEDYVTCNQKLTEAGCSEDIEIANES</sequence>
<dbReference type="EMBL" id="JASPKZ010004945">
    <property type="protein sequence ID" value="KAJ9589384.1"/>
    <property type="molecule type" value="Genomic_DNA"/>
</dbReference>
<evidence type="ECO:0000313" key="1">
    <source>
        <dbReference type="EMBL" id="KAJ9589384.1"/>
    </source>
</evidence>
<gene>
    <name evidence="1" type="ORF">L9F63_017404</name>
</gene>
<feature type="non-terminal residue" evidence="1">
    <location>
        <position position="104"/>
    </location>
</feature>
<comment type="caution">
    <text evidence="1">The sequence shown here is derived from an EMBL/GenBank/DDBJ whole genome shotgun (WGS) entry which is preliminary data.</text>
</comment>
<protein>
    <submittedName>
        <fullName evidence="1">Uncharacterized protein</fullName>
    </submittedName>
</protein>
<organism evidence="1 2">
    <name type="scientific">Diploptera punctata</name>
    <name type="common">Pacific beetle cockroach</name>
    <dbReference type="NCBI Taxonomy" id="6984"/>
    <lineage>
        <taxon>Eukaryota</taxon>
        <taxon>Metazoa</taxon>
        <taxon>Ecdysozoa</taxon>
        <taxon>Arthropoda</taxon>
        <taxon>Hexapoda</taxon>
        <taxon>Insecta</taxon>
        <taxon>Pterygota</taxon>
        <taxon>Neoptera</taxon>
        <taxon>Polyneoptera</taxon>
        <taxon>Dictyoptera</taxon>
        <taxon>Blattodea</taxon>
        <taxon>Blaberoidea</taxon>
        <taxon>Blaberidae</taxon>
        <taxon>Diplopterinae</taxon>
        <taxon>Diploptera</taxon>
    </lineage>
</organism>
<proteinExistence type="predicted"/>
<feature type="non-terminal residue" evidence="1">
    <location>
        <position position="1"/>
    </location>
</feature>
<dbReference type="AlphaFoldDB" id="A0AAD7ZYV3"/>
<name>A0AAD7ZYV3_DIPPU</name>
<accession>A0AAD7ZYV3</accession>
<reference evidence="1" key="1">
    <citation type="journal article" date="2023" name="IScience">
        <title>Live-bearing cockroach genome reveals convergent evolutionary mechanisms linked to viviparity in insects and beyond.</title>
        <authorList>
            <person name="Fouks B."/>
            <person name="Harrison M.C."/>
            <person name="Mikhailova A.A."/>
            <person name="Marchal E."/>
            <person name="English S."/>
            <person name="Carruthers M."/>
            <person name="Jennings E.C."/>
            <person name="Chiamaka E.L."/>
            <person name="Frigard R.A."/>
            <person name="Pippel M."/>
            <person name="Attardo G.M."/>
            <person name="Benoit J.B."/>
            <person name="Bornberg-Bauer E."/>
            <person name="Tobe S.S."/>
        </authorList>
    </citation>
    <scope>NUCLEOTIDE SEQUENCE</scope>
    <source>
        <strain evidence="1">Stay&amp;Tobe</strain>
    </source>
</reference>